<dbReference type="HOGENOM" id="CLU_068226_0_1_9"/>
<dbReference type="GO" id="GO:0006313">
    <property type="term" value="P:DNA transposition"/>
    <property type="evidence" value="ECO:0007669"/>
    <property type="project" value="InterPro"/>
</dbReference>
<dbReference type="Pfam" id="PF01797">
    <property type="entry name" value="Y1_Tnp"/>
    <property type="match status" value="1"/>
</dbReference>
<evidence type="ECO:0000259" key="1">
    <source>
        <dbReference type="SMART" id="SM01321"/>
    </source>
</evidence>
<dbReference type="InterPro" id="IPR002686">
    <property type="entry name" value="Transposase_17"/>
</dbReference>
<dbReference type="eggNOG" id="COG1943">
    <property type="taxonomic scope" value="Bacteria"/>
</dbReference>
<dbReference type="EMBL" id="CAVN010000090">
    <property type="protein sequence ID" value="CDF57758.1"/>
    <property type="molecule type" value="Genomic_DNA"/>
</dbReference>
<accession>R7RR31</accession>
<dbReference type="RefSeq" id="WP_018661205.1">
    <property type="nucleotide sequence ID" value="NZ_HF952018.1"/>
</dbReference>
<organism evidence="2 3">
    <name type="scientific">Thermobrachium celere DSM 8682</name>
    <dbReference type="NCBI Taxonomy" id="941824"/>
    <lineage>
        <taxon>Bacteria</taxon>
        <taxon>Bacillati</taxon>
        <taxon>Bacillota</taxon>
        <taxon>Clostridia</taxon>
        <taxon>Eubacteriales</taxon>
        <taxon>Clostridiaceae</taxon>
        <taxon>Thermobrachium</taxon>
    </lineage>
</organism>
<dbReference type="Proteomes" id="UP000014923">
    <property type="component" value="Unassembled WGS sequence"/>
</dbReference>
<sequence>MREPRYHFEGAIYHVTTRCNNKEYILENDNYKRFIIKQLKDYNKKFDYELLGYVIMNNHYHLLIRTHKDSISTIMFNLNNVIAKFLNTALERTGHALEKRFHCNLIETDSQLFATLRYIHRNPLRANICEDVDKYLWSSHWFYKRGINSFVNIDFILDMLSNDRKKAIKVYTELLQVDGDDKLFVKESSIFSNLLGIVEKELYYDKNIYNKFEKPNRASLEEIRGKLNISDWVLEEIRRGSKNHVLTQIKTIFVLEALKEKYSHVEIAEFLNMDRSSISKIARKNK</sequence>
<name>R7RR31_9CLOT</name>
<keyword evidence="3" id="KW-1185">Reference proteome</keyword>
<feature type="domain" description="Transposase IS200-like" evidence="1">
    <location>
        <begin position="8"/>
        <end position="122"/>
    </location>
</feature>
<dbReference type="InterPro" id="IPR036515">
    <property type="entry name" value="Transposase_17_sf"/>
</dbReference>
<dbReference type="GO" id="GO:0003677">
    <property type="term" value="F:DNA binding"/>
    <property type="evidence" value="ECO:0007669"/>
    <property type="project" value="InterPro"/>
</dbReference>
<dbReference type="SUPFAM" id="SSF143422">
    <property type="entry name" value="Transposase IS200-like"/>
    <property type="match status" value="1"/>
</dbReference>
<dbReference type="AlphaFoldDB" id="R7RR31"/>
<dbReference type="Gene3D" id="3.30.70.1290">
    <property type="entry name" value="Transposase IS200-like"/>
    <property type="match status" value="1"/>
</dbReference>
<dbReference type="SMART" id="SM01321">
    <property type="entry name" value="Y1_Tnp"/>
    <property type="match status" value="1"/>
</dbReference>
<evidence type="ECO:0000313" key="2">
    <source>
        <dbReference type="EMBL" id="CDF57758.1"/>
    </source>
</evidence>
<gene>
    <name evidence="2" type="ORF">TCEL_01672</name>
</gene>
<comment type="caution">
    <text evidence="2">The sequence shown here is derived from an EMBL/GenBank/DDBJ whole genome shotgun (WGS) entry which is preliminary data.</text>
</comment>
<dbReference type="PANTHER" id="PTHR34322">
    <property type="entry name" value="TRANSPOSASE, Y1_TNP DOMAIN-CONTAINING"/>
    <property type="match status" value="1"/>
</dbReference>
<dbReference type="PANTHER" id="PTHR34322:SF2">
    <property type="entry name" value="TRANSPOSASE IS200-LIKE DOMAIN-CONTAINING PROTEIN"/>
    <property type="match status" value="1"/>
</dbReference>
<dbReference type="GO" id="GO:0004803">
    <property type="term" value="F:transposase activity"/>
    <property type="evidence" value="ECO:0007669"/>
    <property type="project" value="InterPro"/>
</dbReference>
<proteinExistence type="predicted"/>
<protein>
    <recommendedName>
        <fullName evidence="1">Transposase IS200-like domain-containing protein</fullName>
    </recommendedName>
</protein>
<evidence type="ECO:0000313" key="3">
    <source>
        <dbReference type="Proteomes" id="UP000014923"/>
    </source>
</evidence>
<dbReference type="NCBIfam" id="NF047646">
    <property type="entry name" value="REP_Tyr_transpos"/>
    <property type="match status" value="1"/>
</dbReference>
<reference evidence="2" key="1">
    <citation type="submission" date="2013-03" db="EMBL/GenBank/DDBJ databases">
        <title>Draft genome sequence of the hydrogen-ethanol-producing anaerobic alkalithermophilic Caloramator celere.</title>
        <authorList>
            <person name="Ciranna A."/>
            <person name="Larjo A."/>
            <person name="Kivisto A."/>
            <person name="Santala V."/>
            <person name="Roos C."/>
            <person name="Karp M."/>
        </authorList>
    </citation>
    <scope>NUCLEOTIDE SEQUENCE [LARGE SCALE GENOMIC DNA]</scope>
    <source>
        <strain evidence="2">DSM 8682</strain>
    </source>
</reference>